<evidence type="ECO:0000313" key="2">
    <source>
        <dbReference type="Proteomes" id="UP001528823"/>
    </source>
</evidence>
<name>A0ABT5UEI9_9GAMM</name>
<evidence type="ECO:0000313" key="1">
    <source>
        <dbReference type="EMBL" id="MDE1464794.1"/>
    </source>
</evidence>
<dbReference type="Gene3D" id="3.90.1690.10">
    <property type="entry name" value="phage-related protein like domain"/>
    <property type="match status" value="1"/>
</dbReference>
<gene>
    <name evidence="1" type="ORF">ORQ98_22800</name>
</gene>
<dbReference type="RefSeq" id="WP_274691103.1">
    <property type="nucleotide sequence ID" value="NZ_JAPMOU010000043.1"/>
</dbReference>
<dbReference type="EMBL" id="JAPMOU010000043">
    <property type="protein sequence ID" value="MDE1464794.1"/>
    <property type="molecule type" value="Genomic_DNA"/>
</dbReference>
<sequence>MQRPFKIEPQRLALTIAYQNKKLIADQVLPRTPVGSEIFKYSVFAPEQFLTVPELEVSRRGVVNEVEFTGDETESSTKDYGLETSVPESDVEEAPEHYDPIDIAVESTTDLVLLGREKRVADIVFDPANHGITRKLKKEEAFNNADAPMQDYLMALLDEPLIRPNKMVLGRAQWTAIRKNKALVKARNANSGDSGMISRQELADLLEIDEVIIGEAFLNIAVKGQKLVLKKIWSDHCAFLHIDQLATSQNNRITYGFTAQRKQRSYREWFDENIGVDGGTRVRVYEKLRELIVAKDCGILLQDVLQPNG</sequence>
<accession>A0ABT5UEI9</accession>
<keyword evidence="2" id="KW-1185">Reference proteome</keyword>
<organism evidence="1 2">
    <name type="scientific">Spartinivicinus poritis</name>
    <dbReference type="NCBI Taxonomy" id="2994640"/>
    <lineage>
        <taxon>Bacteria</taxon>
        <taxon>Pseudomonadati</taxon>
        <taxon>Pseudomonadota</taxon>
        <taxon>Gammaproteobacteria</taxon>
        <taxon>Oceanospirillales</taxon>
        <taxon>Zooshikellaceae</taxon>
        <taxon>Spartinivicinus</taxon>
    </lineage>
</organism>
<dbReference type="Proteomes" id="UP001528823">
    <property type="component" value="Unassembled WGS sequence"/>
</dbReference>
<comment type="caution">
    <text evidence="1">The sequence shown here is derived from an EMBL/GenBank/DDBJ whole genome shotgun (WGS) entry which is preliminary data.</text>
</comment>
<dbReference type="InterPro" id="IPR053738">
    <property type="entry name" value="Lambda_capsid_assembly"/>
</dbReference>
<protein>
    <submittedName>
        <fullName evidence="1">Uncharacterized protein</fullName>
    </submittedName>
</protein>
<proteinExistence type="predicted"/>
<reference evidence="1 2" key="1">
    <citation type="submission" date="2022-11" db="EMBL/GenBank/DDBJ databases">
        <title>Spartinivicinus poritis sp. nov., isolated from scleractinian coral Porites lutea.</title>
        <authorList>
            <person name="Zhang G."/>
            <person name="Cai L."/>
            <person name="Wei Q."/>
        </authorList>
    </citation>
    <scope>NUCLEOTIDE SEQUENCE [LARGE SCALE GENOMIC DNA]</scope>
    <source>
        <strain evidence="1 2">A2-2</strain>
    </source>
</reference>